<dbReference type="EMBL" id="CP113088">
    <property type="protein sequence ID" value="WAC02322.1"/>
    <property type="molecule type" value="Genomic_DNA"/>
</dbReference>
<sequence>MENPIHYKSFNSSKTVDELTFNLINYKIRMKSLKNELDFMVFIIDTAHFKPQVINLFEILSVFKNDIHDMLTAQKGVLHKIDNSSKILFQKRECEDVICEDFFIKDYDLLEEELLKYFNSATHLKADIIQYLESVIPLKN</sequence>
<dbReference type="RefSeq" id="WP_267676918.1">
    <property type="nucleotide sequence ID" value="NZ_CP113088.1"/>
</dbReference>
<name>A0A9E8MXF1_9FLAO</name>
<gene>
    <name evidence="1" type="ORF">N7U66_00760</name>
</gene>
<organism evidence="1 2">
    <name type="scientific">Lacinutrix neustonica</name>
    <dbReference type="NCBI Taxonomy" id="2980107"/>
    <lineage>
        <taxon>Bacteria</taxon>
        <taxon>Pseudomonadati</taxon>
        <taxon>Bacteroidota</taxon>
        <taxon>Flavobacteriia</taxon>
        <taxon>Flavobacteriales</taxon>
        <taxon>Flavobacteriaceae</taxon>
        <taxon>Lacinutrix</taxon>
    </lineage>
</organism>
<keyword evidence="2" id="KW-1185">Reference proteome</keyword>
<protein>
    <submittedName>
        <fullName evidence="1">Uncharacterized protein</fullName>
    </submittedName>
</protein>
<evidence type="ECO:0000313" key="1">
    <source>
        <dbReference type="EMBL" id="WAC02322.1"/>
    </source>
</evidence>
<dbReference type="KEGG" id="lnu:N7U66_00760"/>
<accession>A0A9E8MXF1</accession>
<evidence type="ECO:0000313" key="2">
    <source>
        <dbReference type="Proteomes" id="UP001164705"/>
    </source>
</evidence>
<reference evidence="1" key="1">
    <citation type="submission" date="2022-11" db="EMBL/GenBank/DDBJ databases">
        <title>Lacinutrix neustonica HL-RS19T sp. nov., isolated from the surface microlayer sample of brackish Lake Shihwa.</title>
        <authorList>
            <person name="Choi J.Y."/>
            <person name="Hwang C.Y."/>
        </authorList>
    </citation>
    <scope>NUCLEOTIDE SEQUENCE</scope>
    <source>
        <strain evidence="1">HL-RS19</strain>
    </source>
</reference>
<proteinExistence type="predicted"/>
<dbReference type="AlphaFoldDB" id="A0A9E8MXF1"/>
<dbReference type="Proteomes" id="UP001164705">
    <property type="component" value="Chromosome"/>
</dbReference>